<name>A0A248UJJ9_9HYPH</name>
<dbReference type="EMBL" id="CP022604">
    <property type="protein sequence ID" value="ASV86720.1"/>
    <property type="molecule type" value="Genomic_DNA"/>
</dbReference>
<evidence type="ECO:0000313" key="7">
    <source>
        <dbReference type="EMBL" id="ASV86720.1"/>
    </source>
</evidence>
<comment type="subcellular location">
    <subcellularLocation>
        <location evidence="1">Membrane</location>
        <topology evidence="1">Multi-pass membrane protein</topology>
    </subcellularLocation>
</comment>
<feature type="transmembrane region" description="Helical" evidence="5">
    <location>
        <begin position="91"/>
        <end position="109"/>
    </location>
</feature>
<dbReference type="Proteomes" id="UP000327108">
    <property type="component" value="Unassembled WGS sequence"/>
</dbReference>
<feature type="transmembrane region" description="Helical" evidence="5">
    <location>
        <begin position="380"/>
        <end position="396"/>
    </location>
</feature>
<feature type="transmembrane region" description="Helical" evidence="5">
    <location>
        <begin position="328"/>
        <end position="346"/>
    </location>
</feature>
<dbReference type="PANTHER" id="PTHR37422">
    <property type="entry name" value="TEICHURONIC ACID BIOSYNTHESIS PROTEIN TUAE"/>
    <property type="match status" value="1"/>
</dbReference>
<dbReference type="OrthoDB" id="7903763at2"/>
<dbReference type="GO" id="GO:0016020">
    <property type="term" value="C:membrane"/>
    <property type="evidence" value="ECO:0007669"/>
    <property type="project" value="UniProtKB-SubCell"/>
</dbReference>
<reference evidence="7 9" key="1">
    <citation type="submission" date="2017-07" db="EMBL/GenBank/DDBJ databases">
        <title>Phylogenetic study on the rhizospheric bacterium Ochrobactrum sp. A44.</title>
        <authorList>
            <person name="Krzyzanowska D.M."/>
            <person name="Ossowicki A."/>
            <person name="Rajewska M."/>
            <person name="Maciag T."/>
            <person name="Kaczynski Z."/>
            <person name="Czerwicka M."/>
            <person name="Jafra S."/>
        </authorList>
    </citation>
    <scope>NUCLEOTIDE SEQUENCE [LARGE SCALE GENOMIC DNA]</scope>
    <source>
        <strain evidence="7 9">A44</strain>
    </source>
</reference>
<dbReference type="Proteomes" id="UP000215256">
    <property type="component" value="Chromosome 1"/>
</dbReference>
<feature type="transmembrane region" description="Helical" evidence="5">
    <location>
        <begin position="179"/>
        <end position="209"/>
    </location>
</feature>
<evidence type="ECO:0000256" key="5">
    <source>
        <dbReference type="SAM" id="Phobius"/>
    </source>
</evidence>
<dbReference type="GO" id="GO:0016874">
    <property type="term" value="F:ligase activity"/>
    <property type="evidence" value="ECO:0007669"/>
    <property type="project" value="UniProtKB-KW"/>
</dbReference>
<dbReference type="AlphaFoldDB" id="A0A248UJJ9"/>
<accession>A0A248UJJ9</accession>
<sequence length="415" mass="45194">MGFLKKSFLVRRRVDHWALGIASASMPIRLGLGPLILFIFACIGIYLSAARHATTRLFAKKFYIFILLYAVWSLGLILFRGEPFNDNRQIGYTLLIAVFAFAGPGMLLVRNPLRAYVLGARAGVVMAVLAVLYLVLTQGGRIGVGGNEAVFAFVAGVSAISAGIPILKAPRYLPNGPHWLVLGLAAVLASETRAVIVVLPIFAAVEIIFFLRRLSVKHQGAVYAALAAALAALIIVGPVGDILSKRFSGMAEYYDSGDSSKWEDKISADIREVMWKSAAKVIEHNPIAGVGSYSKMDAVKAQAGEQASMLEGFRHVHNTILDELLNDGIIGLFFMMAAFLSIFVHLWRNADSWGMRRALVYFAVVCGSYGMLHNPLLHEVTISSVMFFIAALNAASSRRIMALRRAGLSNYIRGN</sequence>
<feature type="transmembrane region" description="Helical" evidence="5">
    <location>
        <begin position="30"/>
        <end position="50"/>
    </location>
</feature>
<proteinExistence type="predicted"/>
<feature type="transmembrane region" description="Helical" evidence="5">
    <location>
        <begin position="221"/>
        <end position="240"/>
    </location>
</feature>
<dbReference type="InterPro" id="IPR007016">
    <property type="entry name" value="O-antigen_ligase-rel_domated"/>
</dbReference>
<reference evidence="8 10" key="2">
    <citation type="submission" date="2019-09" db="EMBL/GenBank/DDBJ databases">
        <title>Biological control of the noxious weed angled onion (Allium triquetrum) thwarted by endophytic bacteria in Victoria, Australia.</title>
        <authorList>
            <person name="Tehranchian P."/>
            <person name="Adair R.J."/>
            <person name="Van T.H."/>
            <person name="Morrison P.D."/>
            <person name="Williams H."/>
            <person name="Lawrie A.C."/>
        </authorList>
    </citation>
    <scope>NUCLEOTIDE SEQUENCE [LARGE SCALE GENOMIC DNA]</scope>
    <source>
        <strain evidence="8 10">RPTAtOch1</strain>
    </source>
</reference>
<gene>
    <name evidence="7" type="ORF">CES85_0565</name>
    <name evidence="8" type="ORF">F3W84_02645</name>
</gene>
<dbReference type="InterPro" id="IPR051533">
    <property type="entry name" value="WaaL-like"/>
</dbReference>
<dbReference type="EMBL" id="VYXQ01000002">
    <property type="protein sequence ID" value="KAA9370552.1"/>
    <property type="molecule type" value="Genomic_DNA"/>
</dbReference>
<feature type="transmembrane region" description="Helical" evidence="5">
    <location>
        <begin position="358"/>
        <end position="374"/>
    </location>
</feature>
<feature type="domain" description="O-antigen ligase-related" evidence="6">
    <location>
        <begin position="180"/>
        <end position="335"/>
    </location>
</feature>
<keyword evidence="4 5" id="KW-0472">Membrane</keyword>
<evidence type="ECO:0000313" key="8">
    <source>
        <dbReference type="EMBL" id="KAA9370552.1"/>
    </source>
</evidence>
<evidence type="ECO:0000256" key="3">
    <source>
        <dbReference type="ARBA" id="ARBA00022989"/>
    </source>
</evidence>
<evidence type="ECO:0000313" key="9">
    <source>
        <dbReference type="Proteomes" id="UP000215256"/>
    </source>
</evidence>
<dbReference type="PANTHER" id="PTHR37422:SF13">
    <property type="entry name" value="LIPOPOLYSACCHARIDE BIOSYNTHESIS PROTEIN PA4999-RELATED"/>
    <property type="match status" value="1"/>
</dbReference>
<evidence type="ECO:0000256" key="2">
    <source>
        <dbReference type="ARBA" id="ARBA00022692"/>
    </source>
</evidence>
<evidence type="ECO:0000313" key="10">
    <source>
        <dbReference type="Proteomes" id="UP000327108"/>
    </source>
</evidence>
<feature type="transmembrane region" description="Helical" evidence="5">
    <location>
        <begin position="115"/>
        <end position="136"/>
    </location>
</feature>
<evidence type="ECO:0000256" key="1">
    <source>
        <dbReference type="ARBA" id="ARBA00004141"/>
    </source>
</evidence>
<dbReference type="Pfam" id="PF04932">
    <property type="entry name" value="Wzy_C"/>
    <property type="match status" value="1"/>
</dbReference>
<protein>
    <submittedName>
        <fullName evidence="8">O-antigen ligase family protein</fullName>
    </submittedName>
    <submittedName>
        <fullName evidence="7">O-antigen ligase like membrane family protein</fullName>
    </submittedName>
</protein>
<dbReference type="KEGG" id="och:CES85_0565"/>
<evidence type="ECO:0000259" key="6">
    <source>
        <dbReference type="Pfam" id="PF04932"/>
    </source>
</evidence>
<evidence type="ECO:0000256" key="4">
    <source>
        <dbReference type="ARBA" id="ARBA00023136"/>
    </source>
</evidence>
<keyword evidence="3 5" id="KW-1133">Transmembrane helix</keyword>
<feature type="transmembrane region" description="Helical" evidence="5">
    <location>
        <begin position="148"/>
        <end position="167"/>
    </location>
</feature>
<feature type="transmembrane region" description="Helical" evidence="5">
    <location>
        <begin position="62"/>
        <end position="79"/>
    </location>
</feature>
<keyword evidence="2 5" id="KW-0812">Transmembrane</keyword>
<keyword evidence="10" id="KW-1185">Reference proteome</keyword>
<keyword evidence="7" id="KW-0436">Ligase</keyword>
<organism evidence="7 9">
    <name type="scientific">Ochrobactrum quorumnocens</name>
    <dbReference type="NCBI Taxonomy" id="271865"/>
    <lineage>
        <taxon>Bacteria</taxon>
        <taxon>Pseudomonadati</taxon>
        <taxon>Pseudomonadota</taxon>
        <taxon>Alphaproteobacteria</taxon>
        <taxon>Hyphomicrobiales</taxon>
        <taxon>Brucellaceae</taxon>
        <taxon>Brucella/Ochrobactrum group</taxon>
        <taxon>Ochrobactrum</taxon>
    </lineage>
</organism>